<dbReference type="OrthoDB" id="57532at2"/>
<dbReference type="Proteomes" id="UP000199041">
    <property type="component" value="Unassembled WGS sequence"/>
</dbReference>
<comment type="subunit">
    <text evidence="2">Monomer.</text>
</comment>
<keyword evidence="3" id="KW-0378">Hydrolase</keyword>
<name>A0A1H4AM07_9BACT</name>
<dbReference type="InterPro" id="IPR014718">
    <property type="entry name" value="GH-type_carb-bd"/>
</dbReference>
<keyword evidence="5" id="KW-0326">Glycosidase</keyword>
<dbReference type="Pfam" id="PF14508">
    <property type="entry name" value="GH97_N"/>
    <property type="match status" value="1"/>
</dbReference>
<protein>
    <submittedName>
        <fullName evidence="9">Alpha-glucosidase</fullName>
    </submittedName>
</protein>
<dbReference type="Pfam" id="PF10566">
    <property type="entry name" value="Glyco_hydro_97"/>
    <property type="match status" value="1"/>
</dbReference>
<dbReference type="Gene3D" id="2.60.40.1180">
    <property type="entry name" value="Golgi alpha-mannosidase II"/>
    <property type="match status" value="1"/>
</dbReference>
<dbReference type="EMBL" id="FNQY01000015">
    <property type="protein sequence ID" value="SEA36808.1"/>
    <property type="molecule type" value="Genomic_DNA"/>
</dbReference>
<dbReference type="GO" id="GO:0016798">
    <property type="term" value="F:hydrolase activity, acting on glycosyl bonds"/>
    <property type="evidence" value="ECO:0007669"/>
    <property type="project" value="UniProtKB-KW"/>
</dbReference>
<evidence type="ECO:0000256" key="1">
    <source>
        <dbReference type="ARBA" id="ARBA00001913"/>
    </source>
</evidence>
<organism evidence="9 10">
    <name type="scientific">Arachidicoccus rhizosphaerae</name>
    <dbReference type="NCBI Taxonomy" id="551991"/>
    <lineage>
        <taxon>Bacteria</taxon>
        <taxon>Pseudomonadati</taxon>
        <taxon>Bacteroidota</taxon>
        <taxon>Chitinophagia</taxon>
        <taxon>Chitinophagales</taxon>
        <taxon>Chitinophagaceae</taxon>
        <taxon>Arachidicoccus</taxon>
    </lineage>
</organism>
<feature type="domain" description="Glycosyl-hydrolase 97 C-terminal oligomerisation" evidence="8">
    <location>
        <begin position="574"/>
        <end position="667"/>
    </location>
</feature>
<gene>
    <name evidence="9" type="ORF">SAMN05192529_11562</name>
</gene>
<dbReference type="GO" id="GO:0030246">
    <property type="term" value="F:carbohydrate binding"/>
    <property type="evidence" value="ECO:0007669"/>
    <property type="project" value="InterPro"/>
</dbReference>
<evidence type="ECO:0000259" key="8">
    <source>
        <dbReference type="Pfam" id="PF14509"/>
    </source>
</evidence>
<dbReference type="InterPro" id="IPR029483">
    <property type="entry name" value="GH97_C"/>
</dbReference>
<reference evidence="9 10" key="1">
    <citation type="submission" date="2016-10" db="EMBL/GenBank/DDBJ databases">
        <authorList>
            <person name="de Groot N.N."/>
        </authorList>
    </citation>
    <scope>NUCLEOTIDE SEQUENCE [LARGE SCALE GENOMIC DNA]</scope>
    <source>
        <strain evidence="9 10">Vu-144</strain>
    </source>
</reference>
<evidence type="ECO:0000256" key="3">
    <source>
        <dbReference type="ARBA" id="ARBA00022801"/>
    </source>
</evidence>
<keyword evidence="10" id="KW-1185">Reference proteome</keyword>
<evidence type="ECO:0000259" key="6">
    <source>
        <dbReference type="Pfam" id="PF10566"/>
    </source>
</evidence>
<dbReference type="Gene3D" id="2.70.98.10">
    <property type="match status" value="1"/>
</dbReference>
<evidence type="ECO:0000256" key="5">
    <source>
        <dbReference type="ARBA" id="ARBA00023295"/>
    </source>
</evidence>
<dbReference type="PANTHER" id="PTHR35803">
    <property type="entry name" value="GLUCAN 1,4-ALPHA-GLUCOSIDASE SUSB-RELATED"/>
    <property type="match status" value="1"/>
</dbReference>
<evidence type="ECO:0000256" key="2">
    <source>
        <dbReference type="ARBA" id="ARBA00011245"/>
    </source>
</evidence>
<dbReference type="PANTHER" id="PTHR35803:SF2">
    <property type="entry name" value="RETAINING ALPHA-GALACTOSIDASE"/>
    <property type="match status" value="1"/>
</dbReference>
<accession>A0A1H4AM07</accession>
<sequence length="669" mass="74638">MTLENLNGIAAFIKARTDWSPNPSVQQVNDFPATANNTKNQVFLGYLLLMLLSLCFFTNQCLAQSSATLQSPDGQIKMQLTIGKTQSRPSLQYNVYYQAQQLASGNIRFELGHDQVLDFGPSVKSIQQTAFHKKEKRTIETRGNHNEAKIIKNTYQFLIKSEDGLTDFTLAVNMYNNGVAYKYALPADGKTLTRTTSQVTLPATTTLWWQGDVHTYEANYQKAAFNQLADSLNLGMPLTLQYPNGIYATLSESNIFGFAGSYLTHYKGDNYLNYTLAGPVHSDNKTGLSSGWELITVARDLNGLVNNDILRDVSADPDKQLYPKGLHTDWIQPGKSIWTWMSNKRAVTPENIQRFTDYAASLQIPYNLVDDGWVKWQAPGKDHWQILKEQIDYATNKGVGIWVWQAYPPHNGTPGLKDTAYLRSFLEKCAALGVKGLKIDFINAETQEKIDFYRRAASLAAYYHLMVDFHGANKGTGMEYTYPNLLSQEGVRGLEQKDNQHWPVLNTTLPFTRYLAGPADYTPVSFADYASSTTLAHQVSTAAIFTSPFLCLGADPQDLSQSIALPFIQQLPVTWDETLVLPQSKIGEIAVFARKKGKTWYLAILNGPDAKNITINLSFLGKGKYKLTALQDQTNARNTKIITQDQITKNTAVQLDLQAGGGYLGVFQP</sequence>
<feature type="domain" description="Glycosyl-hydrolase 97 catalytic" evidence="6">
    <location>
        <begin position="339"/>
        <end position="491"/>
    </location>
</feature>
<keyword evidence="4" id="KW-0106">Calcium</keyword>
<dbReference type="InterPro" id="IPR029486">
    <property type="entry name" value="GH97_N"/>
</dbReference>
<comment type="cofactor">
    <cofactor evidence="1">
        <name>Ca(2+)</name>
        <dbReference type="ChEBI" id="CHEBI:29108"/>
    </cofactor>
</comment>
<dbReference type="STRING" id="551991.SAMN05192529_11562"/>
<dbReference type="InterPro" id="IPR013785">
    <property type="entry name" value="Aldolase_TIM"/>
</dbReference>
<dbReference type="InterPro" id="IPR019563">
    <property type="entry name" value="GH97_catalytic"/>
</dbReference>
<dbReference type="Gene3D" id="3.20.20.70">
    <property type="entry name" value="Aldolase class I"/>
    <property type="match status" value="1"/>
</dbReference>
<evidence type="ECO:0000313" key="9">
    <source>
        <dbReference type="EMBL" id="SEA36808.1"/>
    </source>
</evidence>
<dbReference type="AlphaFoldDB" id="A0A1H4AM07"/>
<proteinExistence type="predicted"/>
<dbReference type="InterPro" id="IPR013780">
    <property type="entry name" value="Glyco_hydro_b"/>
</dbReference>
<dbReference type="RefSeq" id="WP_091399236.1">
    <property type="nucleotide sequence ID" value="NZ_FNQY01000015.1"/>
</dbReference>
<evidence type="ECO:0000313" key="10">
    <source>
        <dbReference type="Proteomes" id="UP000199041"/>
    </source>
</evidence>
<feature type="domain" description="Glycosyl-hydrolase 97 N-terminal" evidence="7">
    <location>
        <begin position="69"/>
        <end position="314"/>
    </location>
</feature>
<dbReference type="Pfam" id="PF14509">
    <property type="entry name" value="GH97_C"/>
    <property type="match status" value="1"/>
</dbReference>
<evidence type="ECO:0000256" key="4">
    <source>
        <dbReference type="ARBA" id="ARBA00022837"/>
    </source>
</evidence>
<dbReference type="InterPro" id="IPR017853">
    <property type="entry name" value="GH"/>
</dbReference>
<dbReference type="SUPFAM" id="SSF51445">
    <property type="entry name" value="(Trans)glycosidases"/>
    <property type="match status" value="1"/>
</dbReference>
<dbReference type="InterPro" id="IPR052720">
    <property type="entry name" value="Glycosyl_hydrolase_97"/>
</dbReference>
<evidence type="ECO:0000259" key="7">
    <source>
        <dbReference type="Pfam" id="PF14508"/>
    </source>
</evidence>